<dbReference type="InterPro" id="IPR050493">
    <property type="entry name" value="FAD-dep_Monooxygenase_BioMet"/>
</dbReference>
<evidence type="ECO:0000259" key="6">
    <source>
        <dbReference type="Pfam" id="PF01494"/>
    </source>
</evidence>
<dbReference type="SUPFAM" id="SSF51905">
    <property type="entry name" value="FAD/NAD(P)-binding domain"/>
    <property type="match status" value="1"/>
</dbReference>
<comment type="similarity">
    <text evidence="1">Belongs to the paxM FAD-dependent monooxygenase family.</text>
</comment>
<dbReference type="PANTHER" id="PTHR13789">
    <property type="entry name" value="MONOOXYGENASE"/>
    <property type="match status" value="1"/>
</dbReference>
<dbReference type="PANTHER" id="PTHR13789:SF306">
    <property type="entry name" value="HYDROXYLASE, PUTATIVE-RELATED"/>
    <property type="match status" value="1"/>
</dbReference>
<evidence type="ECO:0000256" key="5">
    <source>
        <dbReference type="ARBA" id="ARBA00023033"/>
    </source>
</evidence>
<evidence type="ECO:0000256" key="4">
    <source>
        <dbReference type="ARBA" id="ARBA00023002"/>
    </source>
</evidence>
<protein>
    <recommendedName>
        <fullName evidence="6">FAD-binding domain-containing protein</fullName>
    </recommendedName>
</protein>
<dbReference type="InterPro" id="IPR036188">
    <property type="entry name" value="FAD/NAD-bd_sf"/>
</dbReference>
<keyword evidence="5" id="KW-0503">Monooxygenase</keyword>
<dbReference type="InterPro" id="IPR002938">
    <property type="entry name" value="FAD-bd"/>
</dbReference>
<keyword evidence="2" id="KW-0285">Flavoprotein</keyword>
<evidence type="ECO:0000256" key="3">
    <source>
        <dbReference type="ARBA" id="ARBA00022827"/>
    </source>
</evidence>
<dbReference type="Gene3D" id="3.50.50.60">
    <property type="entry name" value="FAD/NAD(P)-binding domain"/>
    <property type="match status" value="1"/>
</dbReference>
<evidence type="ECO:0000256" key="1">
    <source>
        <dbReference type="ARBA" id="ARBA00007992"/>
    </source>
</evidence>
<evidence type="ECO:0000256" key="2">
    <source>
        <dbReference type="ARBA" id="ARBA00022630"/>
    </source>
</evidence>
<feature type="domain" description="FAD-binding" evidence="6">
    <location>
        <begin position="14"/>
        <end position="203"/>
    </location>
</feature>
<dbReference type="Proteomes" id="UP001218218">
    <property type="component" value="Unassembled WGS sequence"/>
</dbReference>
<sequence>MSLNPQEASLKIKFVIIGGGIAGLACSFALRNSGHEVVVVEKHDGEEKTEGCVRSPPNMTRIMAKWPGMPSFLQTHATRCTGLSFRSSRTSEPVGFMKFHERIMDELQAEFLVIQHDDLRRQLHSLCMDAGVAFKRGKAVEIVKSSNGVDITLEGGEILHGTMVVGADGHNSFVRSLVMDGEIEPEHIVSGQVVNISIPTDVIQQHEDLRSLCKDNEFTIWMGADSSITGTLDAKMKMFNLSICSPSPSHSIDGDMYENHDFSYLRPFDLSGYDPRLQKLIRLGHGCRPTVHKVFAQEDILGLNGSIVLVGDAAHSILIHGSHNSSMAVEDAVTLGRLFSHLSHLKQIPVLTETYEELRQSRTNAARVSEYQALVQISLPPGTLQEDRDAALRLTLDQMFEDFENCESSDLLVEAWEQYLILFSHDAVEAVDNWWSKWSFTIKA</sequence>
<keyword evidence="4" id="KW-0560">Oxidoreductase</keyword>
<dbReference type="PRINTS" id="PR00420">
    <property type="entry name" value="RNGMNOXGNASE"/>
</dbReference>
<comment type="caution">
    <text evidence="7">The sequence shown here is derived from an EMBL/GenBank/DDBJ whole genome shotgun (WGS) entry which is preliminary data.</text>
</comment>
<dbReference type="EMBL" id="JARIHO010000001">
    <property type="protein sequence ID" value="KAJ7368686.1"/>
    <property type="molecule type" value="Genomic_DNA"/>
</dbReference>
<organism evidence="7 8">
    <name type="scientific">Mycena albidolilacea</name>
    <dbReference type="NCBI Taxonomy" id="1033008"/>
    <lineage>
        <taxon>Eukaryota</taxon>
        <taxon>Fungi</taxon>
        <taxon>Dikarya</taxon>
        <taxon>Basidiomycota</taxon>
        <taxon>Agaricomycotina</taxon>
        <taxon>Agaricomycetes</taxon>
        <taxon>Agaricomycetidae</taxon>
        <taxon>Agaricales</taxon>
        <taxon>Marasmiineae</taxon>
        <taxon>Mycenaceae</taxon>
        <taxon>Mycena</taxon>
    </lineage>
</organism>
<gene>
    <name evidence="7" type="ORF">DFH08DRAFT_982971</name>
</gene>
<keyword evidence="3" id="KW-0274">FAD</keyword>
<accession>A0AAD7AVC0</accession>
<keyword evidence="8" id="KW-1185">Reference proteome</keyword>
<proteinExistence type="inferred from homology"/>
<reference evidence="7" key="1">
    <citation type="submission" date="2023-03" db="EMBL/GenBank/DDBJ databases">
        <title>Massive genome expansion in bonnet fungi (Mycena s.s.) driven by repeated elements and novel gene families across ecological guilds.</title>
        <authorList>
            <consortium name="Lawrence Berkeley National Laboratory"/>
            <person name="Harder C.B."/>
            <person name="Miyauchi S."/>
            <person name="Viragh M."/>
            <person name="Kuo A."/>
            <person name="Thoen E."/>
            <person name="Andreopoulos B."/>
            <person name="Lu D."/>
            <person name="Skrede I."/>
            <person name="Drula E."/>
            <person name="Henrissat B."/>
            <person name="Morin E."/>
            <person name="Kohler A."/>
            <person name="Barry K."/>
            <person name="LaButti K."/>
            <person name="Morin E."/>
            <person name="Salamov A."/>
            <person name="Lipzen A."/>
            <person name="Mereny Z."/>
            <person name="Hegedus B."/>
            <person name="Baldrian P."/>
            <person name="Stursova M."/>
            <person name="Weitz H."/>
            <person name="Taylor A."/>
            <person name="Grigoriev I.V."/>
            <person name="Nagy L.G."/>
            <person name="Martin F."/>
            <person name="Kauserud H."/>
        </authorList>
    </citation>
    <scope>NUCLEOTIDE SEQUENCE</scope>
    <source>
        <strain evidence="7">CBHHK002</strain>
    </source>
</reference>
<evidence type="ECO:0000313" key="7">
    <source>
        <dbReference type="EMBL" id="KAJ7368686.1"/>
    </source>
</evidence>
<name>A0AAD7AVC0_9AGAR</name>
<evidence type="ECO:0000313" key="8">
    <source>
        <dbReference type="Proteomes" id="UP001218218"/>
    </source>
</evidence>
<dbReference type="AlphaFoldDB" id="A0AAD7AVC0"/>
<dbReference type="GO" id="GO:0071949">
    <property type="term" value="F:FAD binding"/>
    <property type="evidence" value="ECO:0007669"/>
    <property type="project" value="InterPro"/>
</dbReference>
<dbReference type="GO" id="GO:0004497">
    <property type="term" value="F:monooxygenase activity"/>
    <property type="evidence" value="ECO:0007669"/>
    <property type="project" value="UniProtKB-KW"/>
</dbReference>
<dbReference type="Pfam" id="PF01494">
    <property type="entry name" value="FAD_binding_3"/>
    <property type="match status" value="1"/>
</dbReference>